<evidence type="ECO:0000256" key="5">
    <source>
        <dbReference type="SAM" id="MobiDB-lite"/>
    </source>
</evidence>
<evidence type="ECO:0000313" key="9">
    <source>
        <dbReference type="Proteomes" id="UP000280008"/>
    </source>
</evidence>
<dbReference type="Pfam" id="PF07690">
    <property type="entry name" value="MFS_1"/>
    <property type="match status" value="1"/>
</dbReference>
<reference evidence="8 9" key="1">
    <citation type="submission" date="2018-10" db="EMBL/GenBank/DDBJ databases">
        <title>Sequencing the genomes of 1000 actinobacteria strains.</title>
        <authorList>
            <person name="Klenk H.-P."/>
        </authorList>
    </citation>
    <scope>NUCLEOTIDE SEQUENCE [LARGE SCALE GENOMIC DNA]</scope>
    <source>
        <strain evidence="8 9">DSM 17894</strain>
    </source>
</reference>
<feature type="transmembrane region" description="Helical" evidence="6">
    <location>
        <begin position="318"/>
        <end position="344"/>
    </location>
</feature>
<dbReference type="Proteomes" id="UP000280008">
    <property type="component" value="Unassembled WGS sequence"/>
</dbReference>
<keyword evidence="3 6" id="KW-1133">Transmembrane helix</keyword>
<sequence>MSPSHADESLPVDAIPTGVDGHHGRHIVGEQPPRPAADRQQATERKHDGDDPNRWRALVIILIGGGIVLLDVSIVNVALESISKGLPGASAEAVQWVLSGYALSFGLLLVPGGRLGDVTGRRRMFVLGIALFTLASAFCGFAPNGLFLVIARLVQGLAGGLLTPQVTALIQQLFQGRERGTAFGLFGATTGIATAIGPLAGGALIAAFGETEGWRFVFYVNLPIGIITILLAFRLIPADKKERDNKRHDFDPFGIALLGAAVVALLLPFVQSQEWPGAGKYWLVVVAVVFAGLFLLWERHYGKTREAVVDLTLFTRRSFSLGVLLATAYFGGFTPLFFVVTLALQSGLKYSALLAGVSTVSFAVGSGIAATIGGRIVHRFGRQLIIVGCILVLWGLAGVIIVVTYHYGPDLGWWLIVPLLVGGIGSGLTIAPNQTLTLAEVPVSQGGTAGGLIQVGARVGSAIGIAAVGSLFYGTLASQHGDYSKALPLGLGVSLGFVAAALAAGIVDSVIGRVRDSRIE</sequence>
<keyword evidence="4 6" id="KW-0472">Membrane</keyword>
<evidence type="ECO:0000313" key="8">
    <source>
        <dbReference type="EMBL" id="RKR74849.1"/>
    </source>
</evidence>
<feature type="compositionally biased region" description="Basic and acidic residues" evidence="5">
    <location>
        <begin position="41"/>
        <end position="50"/>
    </location>
</feature>
<feature type="transmembrane region" description="Helical" evidence="6">
    <location>
        <begin position="214"/>
        <end position="233"/>
    </location>
</feature>
<protein>
    <submittedName>
        <fullName evidence="8">EmrB/QacA subfamily drug resistance transporter</fullName>
    </submittedName>
</protein>
<dbReference type="CDD" id="cd17321">
    <property type="entry name" value="MFS_MMR_MDR_like"/>
    <property type="match status" value="1"/>
</dbReference>
<accession>A0A495IGH1</accession>
<feature type="transmembrane region" description="Helical" evidence="6">
    <location>
        <begin position="486"/>
        <end position="511"/>
    </location>
</feature>
<keyword evidence="9" id="KW-1185">Reference proteome</keyword>
<feature type="transmembrane region" description="Helical" evidence="6">
    <location>
        <begin position="411"/>
        <end position="431"/>
    </location>
</feature>
<dbReference type="GO" id="GO:0005886">
    <property type="term" value="C:plasma membrane"/>
    <property type="evidence" value="ECO:0007669"/>
    <property type="project" value="UniProtKB-SubCell"/>
</dbReference>
<dbReference type="Gene3D" id="1.20.1720.10">
    <property type="entry name" value="Multidrug resistance protein D"/>
    <property type="match status" value="1"/>
</dbReference>
<evidence type="ECO:0000256" key="3">
    <source>
        <dbReference type="ARBA" id="ARBA00022989"/>
    </source>
</evidence>
<dbReference type="Gene3D" id="1.20.1250.20">
    <property type="entry name" value="MFS general substrate transporter like domains"/>
    <property type="match status" value="1"/>
</dbReference>
<dbReference type="SUPFAM" id="SSF103473">
    <property type="entry name" value="MFS general substrate transporter"/>
    <property type="match status" value="1"/>
</dbReference>
<dbReference type="PROSITE" id="PS00217">
    <property type="entry name" value="SUGAR_TRANSPORT_2"/>
    <property type="match status" value="1"/>
</dbReference>
<feature type="domain" description="Major facilitator superfamily (MFS) profile" evidence="7">
    <location>
        <begin position="57"/>
        <end position="517"/>
    </location>
</feature>
<name>A0A495IGH1_9MICO</name>
<dbReference type="RefSeq" id="WP_121369711.1">
    <property type="nucleotide sequence ID" value="NZ_RBKS01000001.1"/>
</dbReference>
<feature type="region of interest" description="Disordered" evidence="5">
    <location>
        <begin position="1"/>
        <end position="50"/>
    </location>
</feature>
<feature type="transmembrane region" description="Helical" evidence="6">
    <location>
        <begin position="384"/>
        <end position="405"/>
    </location>
</feature>
<feature type="transmembrane region" description="Helical" evidence="6">
    <location>
        <begin position="350"/>
        <end position="372"/>
    </location>
</feature>
<dbReference type="OrthoDB" id="7375466at2"/>
<feature type="transmembrane region" description="Helical" evidence="6">
    <location>
        <begin position="281"/>
        <end position="297"/>
    </location>
</feature>
<organism evidence="8 9">
    <name type="scientific">Frondihabitans australicus</name>
    <dbReference type="NCBI Taxonomy" id="386892"/>
    <lineage>
        <taxon>Bacteria</taxon>
        <taxon>Bacillati</taxon>
        <taxon>Actinomycetota</taxon>
        <taxon>Actinomycetes</taxon>
        <taxon>Micrococcales</taxon>
        <taxon>Microbacteriaceae</taxon>
        <taxon>Frondihabitans</taxon>
    </lineage>
</organism>
<evidence type="ECO:0000259" key="7">
    <source>
        <dbReference type="PROSITE" id="PS50850"/>
    </source>
</evidence>
<dbReference type="PROSITE" id="PS50850">
    <property type="entry name" value="MFS"/>
    <property type="match status" value="1"/>
</dbReference>
<dbReference type="InterPro" id="IPR011701">
    <property type="entry name" value="MFS"/>
</dbReference>
<feature type="transmembrane region" description="Helical" evidence="6">
    <location>
        <begin position="253"/>
        <end position="269"/>
    </location>
</feature>
<feature type="transmembrane region" description="Helical" evidence="6">
    <location>
        <begin position="452"/>
        <end position="474"/>
    </location>
</feature>
<dbReference type="AlphaFoldDB" id="A0A495IGH1"/>
<feature type="transmembrane region" description="Helical" evidence="6">
    <location>
        <begin position="124"/>
        <end position="143"/>
    </location>
</feature>
<keyword evidence="2 6" id="KW-0812">Transmembrane</keyword>
<feature type="transmembrane region" description="Helical" evidence="6">
    <location>
        <begin position="182"/>
        <end position="208"/>
    </location>
</feature>
<gene>
    <name evidence="8" type="ORF">C8E83_1981</name>
</gene>
<dbReference type="InterPro" id="IPR005829">
    <property type="entry name" value="Sugar_transporter_CS"/>
</dbReference>
<dbReference type="EMBL" id="RBKS01000001">
    <property type="protein sequence ID" value="RKR74849.1"/>
    <property type="molecule type" value="Genomic_DNA"/>
</dbReference>
<comment type="subcellular location">
    <subcellularLocation>
        <location evidence="1">Cell membrane</location>
        <topology evidence="1">Multi-pass membrane protein</topology>
    </subcellularLocation>
</comment>
<evidence type="ECO:0000256" key="1">
    <source>
        <dbReference type="ARBA" id="ARBA00004651"/>
    </source>
</evidence>
<comment type="caution">
    <text evidence="8">The sequence shown here is derived from an EMBL/GenBank/DDBJ whole genome shotgun (WGS) entry which is preliminary data.</text>
</comment>
<feature type="transmembrane region" description="Helical" evidence="6">
    <location>
        <begin position="149"/>
        <end position="170"/>
    </location>
</feature>
<dbReference type="InterPro" id="IPR036259">
    <property type="entry name" value="MFS_trans_sf"/>
</dbReference>
<dbReference type="InterPro" id="IPR020846">
    <property type="entry name" value="MFS_dom"/>
</dbReference>
<feature type="transmembrane region" description="Helical" evidence="6">
    <location>
        <begin position="93"/>
        <end position="112"/>
    </location>
</feature>
<feature type="transmembrane region" description="Helical" evidence="6">
    <location>
        <begin position="55"/>
        <end position="78"/>
    </location>
</feature>
<dbReference type="GO" id="GO:0022857">
    <property type="term" value="F:transmembrane transporter activity"/>
    <property type="evidence" value="ECO:0007669"/>
    <property type="project" value="InterPro"/>
</dbReference>
<dbReference type="PANTHER" id="PTHR42718:SF39">
    <property type="entry name" value="ACTINORHODIN TRANSPORTER-RELATED"/>
    <property type="match status" value="1"/>
</dbReference>
<dbReference type="PANTHER" id="PTHR42718">
    <property type="entry name" value="MAJOR FACILITATOR SUPERFAMILY MULTIDRUG TRANSPORTER MFSC"/>
    <property type="match status" value="1"/>
</dbReference>
<evidence type="ECO:0000256" key="2">
    <source>
        <dbReference type="ARBA" id="ARBA00022692"/>
    </source>
</evidence>
<proteinExistence type="predicted"/>
<evidence type="ECO:0000256" key="6">
    <source>
        <dbReference type="SAM" id="Phobius"/>
    </source>
</evidence>
<evidence type="ECO:0000256" key="4">
    <source>
        <dbReference type="ARBA" id="ARBA00023136"/>
    </source>
</evidence>